<dbReference type="InterPro" id="IPR011990">
    <property type="entry name" value="TPR-like_helical_dom_sf"/>
</dbReference>
<dbReference type="OrthoDB" id="185373at2759"/>
<dbReference type="AlphaFoldDB" id="A0A2J5HI20"/>
<gene>
    <name evidence="5" type="ORF">BDW42DRAFT_188502</name>
</gene>
<dbReference type="Proteomes" id="UP000235023">
    <property type="component" value="Unassembled WGS sequence"/>
</dbReference>
<keyword evidence="3" id="KW-0496">Mitochondrion</keyword>
<dbReference type="Gene3D" id="1.25.40.10">
    <property type="entry name" value="Tetratricopeptide repeat domain"/>
    <property type="match status" value="1"/>
</dbReference>
<dbReference type="EMBL" id="KZ559612">
    <property type="protein sequence ID" value="PLN76669.1"/>
    <property type="molecule type" value="Genomic_DNA"/>
</dbReference>
<dbReference type="InterPro" id="IPR024319">
    <property type="entry name" value="ATPase_expression_mit"/>
</dbReference>
<evidence type="ECO:0000256" key="1">
    <source>
        <dbReference type="ARBA" id="ARBA00004173"/>
    </source>
</evidence>
<keyword evidence="6" id="KW-1185">Reference proteome</keyword>
<protein>
    <submittedName>
        <fullName evidence="5">Mitochondrial ATPase expression-domain-containing protein</fullName>
    </submittedName>
</protein>
<keyword evidence="2" id="KW-0809">Transit peptide</keyword>
<name>A0A2J5HI20_9EURO</name>
<reference evidence="6" key="1">
    <citation type="submission" date="2017-12" db="EMBL/GenBank/DDBJ databases">
        <authorList>
            <consortium name="DOE Joint Genome Institute"/>
            <person name="Mondo S.J."/>
            <person name="Kjaerbolling I."/>
            <person name="Vesth T.C."/>
            <person name="Frisvad J.C."/>
            <person name="Nybo J.L."/>
            <person name="Theobald S."/>
            <person name="Kuo A."/>
            <person name="Bowyer P."/>
            <person name="Matsuda Y."/>
            <person name="Lyhne E.K."/>
            <person name="Kogle M.E."/>
            <person name="Clum A."/>
            <person name="Lipzen A."/>
            <person name="Salamov A."/>
            <person name="Ngan C.Y."/>
            <person name="Daum C."/>
            <person name="Chiniquy J."/>
            <person name="Barry K."/>
            <person name="LaButti K."/>
            <person name="Haridas S."/>
            <person name="Simmons B.A."/>
            <person name="Magnuson J.K."/>
            <person name="Mortensen U.H."/>
            <person name="Larsen T.O."/>
            <person name="Grigoriev I.V."/>
            <person name="Baker S.E."/>
            <person name="Andersen M.R."/>
            <person name="Nordberg H.P."/>
            <person name="Cantor M.N."/>
            <person name="Hua S.X."/>
        </authorList>
    </citation>
    <scope>NUCLEOTIDE SEQUENCE [LARGE SCALE GENOMIC DNA]</scope>
    <source>
        <strain evidence="6">IBT 19404</strain>
    </source>
</reference>
<proteinExistence type="predicted"/>
<dbReference type="Pfam" id="PF12921">
    <property type="entry name" value="ATP13"/>
    <property type="match status" value="1"/>
</dbReference>
<sequence>MDALLDPRFEQLVQSLPQSLFVEVFRLLSPAYFVEPYRDIHRPLHPSAVAIKKYRSLSSIMGTYAHNLIAIAHIRQSAGHIMGLAEYTHLLDCARSIGDAELADNIWSNMLEDEVIPDVHCYNYYMAAKVWDRAYAGHEKYHMRVTPFAYRKRRMDSPNPGWQGYGTAGRSVRKEVLSIFNEMVANGNQADEASLVNVLLAASRVGYVQGIKSVLKTAWNVDVDELLAQNDDSLVPPVTEYDRSSPLHPSGALLFAVAHAFGSNSDIAAALRTVNFIASSYDIPIPEKVWLELLERSFVLSRPRFGPDAKRDRKGKVNYDFLGVLIQTMASEPFNVRYTMEMHHILAKCAWDRARLRDFQHHMRAAYDLLQETRRDLHRARQVIQRGLGYKPSRAAPVLPSSINPELLQSAKYADAIHEYEILRWRTAQQTIFMERFAKLLLIHNRWTGRNNPVWERHLLPQALEEWRDFVPQSFSYSTRGGQIALHGKIHWGHARLTAHKHVPTRRPTVENGIGLDEGSRQLDDCHFWDQLQESLPQLERDLPSLQRLFQGLSWEPELRGGGMVYEGFAPVEPGALHEHEYSPQYHQEQIRQPRQRTQGHRQPRQHHQPQQHHQQHHQQQPQRHPQRHPQKQIQETLQEDPTIPDGFSIA</sequence>
<comment type="subcellular location">
    <subcellularLocation>
        <location evidence="1">Mitochondrion</location>
    </subcellularLocation>
</comment>
<evidence type="ECO:0000256" key="3">
    <source>
        <dbReference type="ARBA" id="ARBA00023128"/>
    </source>
</evidence>
<feature type="region of interest" description="Disordered" evidence="4">
    <location>
        <begin position="583"/>
        <end position="651"/>
    </location>
</feature>
<evidence type="ECO:0000256" key="4">
    <source>
        <dbReference type="SAM" id="MobiDB-lite"/>
    </source>
</evidence>
<evidence type="ECO:0000313" key="5">
    <source>
        <dbReference type="EMBL" id="PLN76669.1"/>
    </source>
</evidence>
<evidence type="ECO:0000256" key="2">
    <source>
        <dbReference type="ARBA" id="ARBA00022946"/>
    </source>
</evidence>
<evidence type="ECO:0000313" key="6">
    <source>
        <dbReference type="Proteomes" id="UP000235023"/>
    </source>
</evidence>
<feature type="compositionally biased region" description="Basic residues" evidence="4">
    <location>
        <begin position="594"/>
        <end position="617"/>
    </location>
</feature>
<dbReference type="GO" id="GO:0005739">
    <property type="term" value="C:mitochondrion"/>
    <property type="evidence" value="ECO:0007669"/>
    <property type="project" value="UniProtKB-SubCell"/>
</dbReference>
<organism evidence="5 6">
    <name type="scientific">Aspergillus taichungensis</name>
    <dbReference type="NCBI Taxonomy" id="482145"/>
    <lineage>
        <taxon>Eukaryota</taxon>
        <taxon>Fungi</taxon>
        <taxon>Dikarya</taxon>
        <taxon>Ascomycota</taxon>
        <taxon>Pezizomycotina</taxon>
        <taxon>Eurotiomycetes</taxon>
        <taxon>Eurotiomycetidae</taxon>
        <taxon>Eurotiales</taxon>
        <taxon>Aspergillaceae</taxon>
        <taxon>Aspergillus</taxon>
        <taxon>Aspergillus subgen. Circumdati</taxon>
    </lineage>
</organism>
<accession>A0A2J5HI20</accession>